<protein>
    <submittedName>
        <fullName evidence="2">ZBED5 protein</fullName>
    </submittedName>
</protein>
<comment type="caution">
    <text evidence="2">The sequence shown here is derived from an EMBL/GenBank/DDBJ whole genome shotgun (WGS) entry which is preliminary data.</text>
</comment>
<gene>
    <name evidence="2" type="primary">Zbed5_9</name>
    <name evidence="2" type="ORF">GTO93_0011938</name>
</gene>
<evidence type="ECO:0000313" key="3">
    <source>
        <dbReference type="Proteomes" id="UP001166093"/>
    </source>
</evidence>
<feature type="transmembrane region" description="Helical" evidence="1">
    <location>
        <begin position="156"/>
        <end position="176"/>
    </location>
</feature>
<dbReference type="EMBL" id="JAAWVQ010055641">
    <property type="protein sequence ID" value="MBN3275980.1"/>
    <property type="molecule type" value="Genomic_DNA"/>
</dbReference>
<proteinExistence type="predicted"/>
<accession>A0ABS2XNT1</accession>
<sequence>VHRQYNESYLAFGFSWTGDAACPLPECLICRKKLANAAMVPSKLKRHLQTKHPSLANKNIQYFKRCKEQNDDRTMKLKFGKVALDMFWLTVVHEYPTISDHTIADLLPFPTTYLCELAFSTLTYIKNNRRERLSVEKDLQVALINSSPDQKALRTLAGPGFPLSFLVSCYLLYFAFCSDPLNFNYLSGSII</sequence>
<name>A0ABS2XNT1_POLSP</name>
<keyword evidence="1" id="KW-1133">Transmembrane helix</keyword>
<dbReference type="PANTHER" id="PTHR45913">
    <property type="entry name" value="EPM2A-INTERACTING PROTEIN 1"/>
    <property type="match status" value="1"/>
</dbReference>
<organism evidence="2 3">
    <name type="scientific">Polyodon spathula</name>
    <name type="common">North American paddlefish</name>
    <name type="synonym">Squalus spathula</name>
    <dbReference type="NCBI Taxonomy" id="7913"/>
    <lineage>
        <taxon>Eukaryota</taxon>
        <taxon>Metazoa</taxon>
        <taxon>Chordata</taxon>
        <taxon>Craniata</taxon>
        <taxon>Vertebrata</taxon>
        <taxon>Euteleostomi</taxon>
        <taxon>Actinopterygii</taxon>
        <taxon>Chondrostei</taxon>
        <taxon>Acipenseriformes</taxon>
        <taxon>Polyodontidae</taxon>
        <taxon>Polyodon</taxon>
    </lineage>
</organism>
<feature type="non-terminal residue" evidence="2">
    <location>
        <position position="191"/>
    </location>
</feature>
<feature type="non-terminal residue" evidence="2">
    <location>
        <position position="1"/>
    </location>
</feature>
<evidence type="ECO:0000313" key="2">
    <source>
        <dbReference type="EMBL" id="MBN3275980.1"/>
    </source>
</evidence>
<keyword evidence="1" id="KW-0812">Transmembrane</keyword>
<keyword evidence="1" id="KW-0472">Membrane</keyword>
<dbReference type="Proteomes" id="UP001166093">
    <property type="component" value="Unassembled WGS sequence"/>
</dbReference>
<keyword evidence="3" id="KW-1185">Reference proteome</keyword>
<reference evidence="2" key="1">
    <citation type="journal article" date="2021" name="Cell">
        <title>Tracing the genetic footprints of vertebrate landing in non-teleost ray-finned fishes.</title>
        <authorList>
            <person name="Bi X."/>
            <person name="Wang K."/>
            <person name="Yang L."/>
            <person name="Pan H."/>
            <person name="Jiang H."/>
            <person name="Wei Q."/>
            <person name="Fang M."/>
            <person name="Yu H."/>
            <person name="Zhu C."/>
            <person name="Cai Y."/>
            <person name="He Y."/>
            <person name="Gan X."/>
            <person name="Zeng H."/>
            <person name="Yu D."/>
            <person name="Zhu Y."/>
            <person name="Jiang H."/>
            <person name="Qiu Q."/>
            <person name="Yang H."/>
            <person name="Zhang Y.E."/>
            <person name="Wang W."/>
            <person name="Zhu M."/>
            <person name="He S."/>
            <person name="Zhang G."/>
        </authorList>
    </citation>
    <scope>NUCLEOTIDE SEQUENCE</scope>
    <source>
        <strain evidence="2">Pddl_001</strain>
    </source>
</reference>
<dbReference type="PANTHER" id="PTHR45913:SF19">
    <property type="entry name" value="LOW QUALITY PROTEIN: ZINC FINGER BED DOMAIN-CONTAINING PROTEIN 5-LIKE"/>
    <property type="match status" value="1"/>
</dbReference>
<evidence type="ECO:0000256" key="1">
    <source>
        <dbReference type="SAM" id="Phobius"/>
    </source>
</evidence>